<keyword evidence="1" id="KW-0812">Transmembrane</keyword>
<dbReference type="PANTHER" id="PTHR36698:SF2">
    <property type="entry name" value="MCE_MLAD DOMAIN-CONTAINING PROTEIN"/>
    <property type="match status" value="1"/>
</dbReference>
<evidence type="ECO:0000259" key="2">
    <source>
        <dbReference type="Pfam" id="PF02470"/>
    </source>
</evidence>
<evidence type="ECO:0000313" key="3">
    <source>
        <dbReference type="EMBL" id="TPW29778.1"/>
    </source>
</evidence>
<dbReference type="EMBL" id="VHLG01000008">
    <property type="protein sequence ID" value="TPW29778.1"/>
    <property type="molecule type" value="Genomic_DNA"/>
</dbReference>
<dbReference type="SUPFAM" id="SSF58104">
    <property type="entry name" value="Methyl-accepting chemotaxis protein (MCP) signaling domain"/>
    <property type="match status" value="2"/>
</dbReference>
<keyword evidence="4" id="KW-1185">Reference proteome</keyword>
<dbReference type="Proteomes" id="UP000318801">
    <property type="component" value="Unassembled WGS sequence"/>
</dbReference>
<dbReference type="PANTHER" id="PTHR36698">
    <property type="entry name" value="BLL5892 PROTEIN"/>
    <property type="match status" value="1"/>
</dbReference>
<proteinExistence type="predicted"/>
<feature type="domain" description="Mce/MlaD" evidence="2">
    <location>
        <begin position="47"/>
        <end position="116"/>
    </location>
</feature>
<dbReference type="Pfam" id="PF02470">
    <property type="entry name" value="MlaD"/>
    <property type="match status" value="1"/>
</dbReference>
<keyword evidence="1" id="KW-1133">Transmembrane helix</keyword>
<accession>A0A506U8G0</accession>
<gene>
    <name evidence="3" type="ORF">FJU08_13320</name>
</gene>
<evidence type="ECO:0000313" key="4">
    <source>
        <dbReference type="Proteomes" id="UP000318801"/>
    </source>
</evidence>
<comment type="caution">
    <text evidence="3">The sequence shown here is derived from an EMBL/GenBank/DDBJ whole genome shotgun (WGS) entry which is preliminary data.</text>
</comment>
<organism evidence="3 4">
    <name type="scientific">Martelella alba</name>
    <dbReference type="NCBI Taxonomy" id="2590451"/>
    <lineage>
        <taxon>Bacteria</taxon>
        <taxon>Pseudomonadati</taxon>
        <taxon>Pseudomonadota</taxon>
        <taxon>Alphaproteobacteria</taxon>
        <taxon>Hyphomicrobiales</taxon>
        <taxon>Aurantimonadaceae</taxon>
        <taxon>Martelella</taxon>
    </lineage>
</organism>
<dbReference type="RefSeq" id="WP_141149501.1">
    <property type="nucleotide sequence ID" value="NZ_VHLG01000008.1"/>
</dbReference>
<name>A0A506U8G0_9HYPH</name>
<dbReference type="AlphaFoldDB" id="A0A506U8G0"/>
<sequence length="456" mass="48678">METKANYSIVGIFVLIVLVAGAGFIYWIEQYGRQGPMAELVVRIPGSANGLSVGSAVRFNGIQVGSINKLRIDPQDPRFTIAETVVKADTPVHKSTVAKLELSGLTGSGYIELSAGGESGPNILQEALDKDTYATLTADKSSLANLLATADQIMKRVDDTISQVQGMINTVNTPLTQTVNNIQDFTTVLSKNSDNINSFLSTVGELSGTVKQLSGKLDETLTGLDKVIAAVNPDQVGNIVSNADKITENVAVSSEHLNEVIDQFSKTVETYKGMATQAQSAFMQINDIMAAIDPEKVGSSVDDLASTMNDAKAAVNSIKSVADNVNAHSDQIDSTLTNLSELSKKLNDASTRVDTILTKVDTLLGSDDTKSLSVEARETLESVRQVAETLNSRIGPIADNLDSFSGSGLRNVNALIEQLRTTITTLDRTVSGIARDPQQLIFGGQTVKPYDGRSRY</sequence>
<dbReference type="OrthoDB" id="9808689at2"/>
<feature type="transmembrane region" description="Helical" evidence="1">
    <location>
        <begin position="7"/>
        <end position="28"/>
    </location>
</feature>
<dbReference type="Gene3D" id="1.10.287.950">
    <property type="entry name" value="Methyl-accepting chemotaxis protein"/>
    <property type="match status" value="1"/>
</dbReference>
<protein>
    <submittedName>
        <fullName evidence="3">MCE family protein</fullName>
    </submittedName>
</protein>
<dbReference type="InterPro" id="IPR003399">
    <property type="entry name" value="Mce/MlaD"/>
</dbReference>
<keyword evidence="1" id="KW-0472">Membrane</keyword>
<reference evidence="3 4" key="1">
    <citation type="submission" date="2019-06" db="EMBL/GenBank/DDBJ databases">
        <authorList>
            <person name="Li M."/>
        </authorList>
    </citation>
    <scope>NUCLEOTIDE SEQUENCE [LARGE SCALE GENOMIC DNA]</scope>
    <source>
        <strain evidence="3 4">BGMRC2036</strain>
    </source>
</reference>
<evidence type="ECO:0000256" key="1">
    <source>
        <dbReference type="SAM" id="Phobius"/>
    </source>
</evidence>